<evidence type="ECO:0000259" key="2">
    <source>
        <dbReference type="Pfam" id="PF01757"/>
    </source>
</evidence>
<dbReference type="PANTHER" id="PTHR37312:SF1">
    <property type="entry name" value="MEMBRANE-BOUND ACYLTRANSFERASE YKRP-RELATED"/>
    <property type="match status" value="1"/>
</dbReference>
<feature type="transmembrane region" description="Helical" evidence="1">
    <location>
        <begin position="126"/>
        <end position="147"/>
    </location>
</feature>
<dbReference type="Proteomes" id="UP000193588">
    <property type="component" value="Unassembled WGS sequence"/>
</dbReference>
<evidence type="ECO:0000313" key="4">
    <source>
        <dbReference type="Proteomes" id="UP000193588"/>
    </source>
</evidence>
<keyword evidence="1" id="KW-1133">Transmembrane helix</keyword>
<dbReference type="EMBL" id="NDXJ01000005">
    <property type="protein sequence ID" value="OSP89917.1"/>
    <property type="molecule type" value="Genomic_DNA"/>
</dbReference>
<accession>A0A1X4JMC5</accession>
<sequence>MGKMMRYKWIDIARGLAMLMVIIGHVSGSEPAFQAGQNFLFLGNLPIFFFFSGLLYRPKPLGERIKTNFNTLILLYIVFALLILAYEWPAVKFGHASWSLLGTLLGALWAGGNNSTMPAGMMSLGAVWFFVALGLATIVFSCVQALVAKLPARWRIITLVVISLGLFGLGLLAPAIAPWSLNAVLLSQLFLLGGYLAQRWMKQPWPFFGMVTMFVAGLAVWYWASQAGTFYLVSGTFTGPIWQMLLGTFGSILALAGVSQLIERGLWQMGDGIAWVGQNSAVVLFLHAFAILILGKIVYGPTVGLWVQWYGRPIAWVLMVSLNTAPVIVLAYVALGLPIVRKIFIDRRWPMHF</sequence>
<feature type="transmembrane region" description="Helical" evidence="1">
    <location>
        <begin position="314"/>
        <end position="340"/>
    </location>
</feature>
<evidence type="ECO:0000256" key="1">
    <source>
        <dbReference type="SAM" id="Phobius"/>
    </source>
</evidence>
<dbReference type="Pfam" id="PF01757">
    <property type="entry name" value="Acyl_transf_3"/>
    <property type="match status" value="1"/>
</dbReference>
<proteinExistence type="predicted"/>
<dbReference type="InterPro" id="IPR052734">
    <property type="entry name" value="Nod_factor_acetyltransferase"/>
</dbReference>
<feature type="transmembrane region" description="Helical" evidence="1">
    <location>
        <begin position="244"/>
        <end position="262"/>
    </location>
</feature>
<feature type="transmembrane region" description="Helical" evidence="1">
    <location>
        <begin position="274"/>
        <end position="294"/>
    </location>
</feature>
<keyword evidence="1" id="KW-0812">Transmembrane</keyword>
<feature type="transmembrane region" description="Helical" evidence="1">
    <location>
        <begin position="179"/>
        <end position="197"/>
    </location>
</feature>
<comment type="caution">
    <text evidence="3">The sequence shown here is derived from an EMBL/GenBank/DDBJ whole genome shotgun (WGS) entry which is preliminary data.</text>
</comment>
<reference evidence="3 4" key="1">
    <citation type="submission" date="2017-04" db="EMBL/GenBank/DDBJ databases">
        <title>The genome sequence of Weissella cibaria isolated from wild Drosophila.</title>
        <authorList>
            <person name="Ricks N.J."/>
            <person name="Carroll C."/>
            <person name="Walters A."/>
            <person name="Newell P.D."/>
            <person name="Chaston J.M."/>
        </authorList>
    </citation>
    <scope>NUCLEOTIDE SEQUENCE [LARGE SCALE GENOMIC DNA]</scope>
    <source>
        <strain evidence="3 4">DmW_103</strain>
    </source>
</reference>
<dbReference type="InterPro" id="IPR002656">
    <property type="entry name" value="Acyl_transf_3_dom"/>
</dbReference>
<organism evidence="3 4">
    <name type="scientific">Weissella cibaria</name>
    <dbReference type="NCBI Taxonomy" id="137591"/>
    <lineage>
        <taxon>Bacteria</taxon>
        <taxon>Bacillati</taxon>
        <taxon>Bacillota</taxon>
        <taxon>Bacilli</taxon>
        <taxon>Lactobacillales</taxon>
        <taxon>Lactobacillaceae</taxon>
        <taxon>Weissella</taxon>
    </lineage>
</organism>
<feature type="domain" description="Acyltransferase 3" evidence="2">
    <location>
        <begin position="8"/>
        <end position="331"/>
    </location>
</feature>
<name>A0A1X4JMC5_9LACO</name>
<feature type="transmembrane region" description="Helical" evidence="1">
    <location>
        <begin position="68"/>
        <end position="86"/>
    </location>
</feature>
<feature type="transmembrane region" description="Helical" evidence="1">
    <location>
        <begin position="204"/>
        <end position="224"/>
    </location>
</feature>
<gene>
    <name evidence="3" type="ORF">B9D04_05190</name>
</gene>
<dbReference type="PANTHER" id="PTHR37312">
    <property type="entry name" value="MEMBRANE-BOUND ACYLTRANSFERASE YKRP-RELATED"/>
    <property type="match status" value="1"/>
</dbReference>
<dbReference type="GO" id="GO:0016747">
    <property type="term" value="F:acyltransferase activity, transferring groups other than amino-acyl groups"/>
    <property type="evidence" value="ECO:0007669"/>
    <property type="project" value="InterPro"/>
</dbReference>
<dbReference type="AlphaFoldDB" id="A0A1X4JMC5"/>
<protein>
    <recommendedName>
        <fullName evidence="2">Acyltransferase 3 domain-containing protein</fullName>
    </recommendedName>
</protein>
<feature type="transmembrane region" description="Helical" evidence="1">
    <location>
        <begin position="154"/>
        <end position="173"/>
    </location>
</feature>
<evidence type="ECO:0000313" key="3">
    <source>
        <dbReference type="EMBL" id="OSP89917.1"/>
    </source>
</evidence>
<feature type="transmembrane region" description="Helical" evidence="1">
    <location>
        <begin position="38"/>
        <end position="56"/>
    </location>
</feature>
<keyword evidence="1" id="KW-0472">Membrane</keyword>